<accession>A0A2S9Y0E6</accession>
<proteinExistence type="predicted"/>
<dbReference type="Proteomes" id="UP000238823">
    <property type="component" value="Unassembled WGS sequence"/>
</dbReference>
<dbReference type="AlphaFoldDB" id="A0A2S9Y0E6"/>
<organism evidence="1 2">
    <name type="scientific">Enhygromyxa salina</name>
    <dbReference type="NCBI Taxonomy" id="215803"/>
    <lineage>
        <taxon>Bacteria</taxon>
        <taxon>Pseudomonadati</taxon>
        <taxon>Myxococcota</taxon>
        <taxon>Polyangia</taxon>
        <taxon>Nannocystales</taxon>
        <taxon>Nannocystaceae</taxon>
        <taxon>Enhygromyxa</taxon>
    </lineage>
</organism>
<sequence length="343" mass="35653">MSTPLYIHSVGLACPLGLTADAACIAIQTGLTRREELAFVGLDGEPIVGSFVGQFEEGLTARQRWIALLGHAIEDTMRGMPRGLLEQLPIVCALPDQPNLPTLRVDTLASRVGAAVGMRLEVGAFQTLARGAYGGFQALAHARSMLLATRRVPAVLVCAADSLIGARSLMQMQATGRLLSVNNSDGVTPGEAAACLLVSTQRAGAIAVVNGIGFGEEPALPANDLPLRADGVVEAARGCLTEAARAIHDLDFRLSDAAGQGYHFKEQALLVSRMLRQRKHNFPLQLPAASLGDVGAAAGLCGLSWATTAFRAGYAPGARAIAFAGDGHTGRAAVVLDATGSER</sequence>
<name>A0A2S9Y0E6_9BACT</name>
<dbReference type="InterPro" id="IPR016039">
    <property type="entry name" value="Thiolase-like"/>
</dbReference>
<evidence type="ECO:0000313" key="2">
    <source>
        <dbReference type="Proteomes" id="UP000238823"/>
    </source>
</evidence>
<protein>
    <submittedName>
        <fullName evidence="1">3-oxoacyl-(Acyl carrier protein) synthase</fullName>
    </submittedName>
</protein>
<dbReference type="RefSeq" id="WP_106093341.1">
    <property type="nucleotide sequence ID" value="NZ_PVNL01000124.1"/>
</dbReference>
<dbReference type="GO" id="GO:0016746">
    <property type="term" value="F:acyltransferase activity"/>
    <property type="evidence" value="ECO:0007669"/>
    <property type="project" value="InterPro"/>
</dbReference>
<dbReference type="EMBL" id="PVNL01000124">
    <property type="protein sequence ID" value="PRP98566.1"/>
    <property type="molecule type" value="Genomic_DNA"/>
</dbReference>
<comment type="caution">
    <text evidence="1">The sequence shown here is derived from an EMBL/GenBank/DDBJ whole genome shotgun (WGS) entry which is preliminary data.</text>
</comment>
<dbReference type="SUPFAM" id="SSF53901">
    <property type="entry name" value="Thiolase-like"/>
    <property type="match status" value="2"/>
</dbReference>
<reference evidence="1 2" key="1">
    <citation type="submission" date="2018-03" db="EMBL/GenBank/DDBJ databases">
        <title>Draft Genome Sequences of the Obligatory Marine Myxobacteria Enhygromyxa salina SWB007.</title>
        <authorList>
            <person name="Poehlein A."/>
            <person name="Moghaddam J.A."/>
            <person name="Harms H."/>
            <person name="Alanjari M."/>
            <person name="Koenig G.M."/>
            <person name="Daniel R."/>
            <person name="Schaeberle T.F."/>
        </authorList>
    </citation>
    <scope>NUCLEOTIDE SEQUENCE [LARGE SCALE GENOMIC DNA]</scope>
    <source>
        <strain evidence="1 2">SWB007</strain>
    </source>
</reference>
<dbReference type="OrthoDB" id="3078238at2"/>
<gene>
    <name evidence="1" type="ORF">ENSA7_65090</name>
</gene>
<evidence type="ECO:0000313" key="1">
    <source>
        <dbReference type="EMBL" id="PRP98566.1"/>
    </source>
</evidence>